<organism evidence="1 2">
    <name type="scientific">Pontibacter populi</name>
    <dbReference type="NCBI Taxonomy" id="890055"/>
    <lineage>
        <taxon>Bacteria</taxon>
        <taxon>Pseudomonadati</taxon>
        <taxon>Bacteroidota</taxon>
        <taxon>Cytophagia</taxon>
        <taxon>Cytophagales</taxon>
        <taxon>Hymenobacteraceae</taxon>
        <taxon>Pontibacter</taxon>
    </lineage>
</organism>
<reference evidence="1 2" key="1">
    <citation type="submission" date="2021-07" db="EMBL/GenBank/DDBJ databases">
        <authorList>
            <person name="Kim M.K."/>
        </authorList>
    </citation>
    <scope>NUCLEOTIDE SEQUENCE [LARGE SCALE GENOMIC DNA]</scope>
    <source>
        <strain evidence="1 2">HLY7-15</strain>
    </source>
</reference>
<proteinExistence type="predicted"/>
<sequence>MMRLFRTTAPLFRLLDRLKAGEKNILGLLKLSEKDFHQVPFEEILNSPHDAAYGVDTILERYNRPVLGIFDHLVLRYYDNGDQEFLFITHTHDVNLISKIVDKLHFMFGTGLYDDRHFHSFYNVNKVQKLARGIIEDGDLPISCLWFHHAHDLVFKLTYFQTPKKQLGFIVKKNARILDRTPRKNSVLDFLEFNIDDILSGQESLRHIEFEDNNILYIDFTYQLPVKEFGIFDIITIRIFDNSKIFNLTTQTHIFLSSSIDSIPIQAITDCVTKLTRIYGGDHIGSSSISINDIQDLEEGNYWLGRTWHLNYAHAQQDLYNPEEKEAYCVAINQHFNERIELSILSYNTLIELFGEEYH</sequence>
<comment type="caution">
    <text evidence="1">The sequence shown here is derived from an EMBL/GenBank/DDBJ whole genome shotgun (WGS) entry which is preliminary data.</text>
</comment>
<evidence type="ECO:0000313" key="2">
    <source>
        <dbReference type="Proteomes" id="UP000774935"/>
    </source>
</evidence>
<dbReference type="RefSeq" id="WP_199108556.1">
    <property type="nucleotide sequence ID" value="NZ_JAHWXQ010000001.1"/>
</dbReference>
<keyword evidence="2" id="KW-1185">Reference proteome</keyword>
<dbReference type="EMBL" id="JAHWXQ010000001">
    <property type="protein sequence ID" value="MBW3363987.1"/>
    <property type="molecule type" value="Genomic_DNA"/>
</dbReference>
<protein>
    <submittedName>
        <fullName evidence="1">Uncharacterized protein</fullName>
    </submittedName>
</protein>
<dbReference type="Proteomes" id="UP000774935">
    <property type="component" value="Unassembled WGS sequence"/>
</dbReference>
<gene>
    <name evidence="1" type="ORF">KYK27_02950</name>
</gene>
<accession>A0ABS6X7L8</accession>
<evidence type="ECO:0000313" key="1">
    <source>
        <dbReference type="EMBL" id="MBW3363987.1"/>
    </source>
</evidence>
<name>A0ABS6X7L8_9BACT</name>